<dbReference type="GO" id="GO:0030674">
    <property type="term" value="F:protein-macromolecule adaptor activity"/>
    <property type="evidence" value="ECO:0007669"/>
    <property type="project" value="TreeGrafter"/>
</dbReference>
<organism evidence="5 6">
    <name type="scientific">Ambrosiozyma monospora</name>
    <name type="common">Yeast</name>
    <name type="synonym">Endomycopsis monosporus</name>
    <dbReference type="NCBI Taxonomy" id="43982"/>
    <lineage>
        <taxon>Eukaryota</taxon>
        <taxon>Fungi</taxon>
        <taxon>Dikarya</taxon>
        <taxon>Ascomycota</taxon>
        <taxon>Saccharomycotina</taxon>
        <taxon>Pichiomycetes</taxon>
        <taxon>Pichiales</taxon>
        <taxon>Pichiaceae</taxon>
        <taxon>Ambrosiozyma</taxon>
    </lineage>
</organism>
<keyword evidence="6" id="KW-1185">Reference proteome</keyword>
<dbReference type="GO" id="GO:0005886">
    <property type="term" value="C:plasma membrane"/>
    <property type="evidence" value="ECO:0007669"/>
    <property type="project" value="TreeGrafter"/>
</dbReference>
<feature type="region of interest" description="Disordered" evidence="3">
    <location>
        <begin position="392"/>
        <end position="527"/>
    </location>
</feature>
<dbReference type="PANTHER" id="PTHR11188:SF161">
    <property type="entry name" value="PH-RESPONSE REGULATOR PROTEIN PALF_RIM8"/>
    <property type="match status" value="1"/>
</dbReference>
<feature type="compositionally biased region" description="Acidic residues" evidence="3">
    <location>
        <begin position="674"/>
        <end position="688"/>
    </location>
</feature>
<dbReference type="AlphaFoldDB" id="A0A9W6YYJ3"/>
<dbReference type="OrthoDB" id="7785529at2759"/>
<evidence type="ECO:0000313" key="6">
    <source>
        <dbReference type="Proteomes" id="UP001165063"/>
    </source>
</evidence>
<feature type="region of interest" description="Disordered" evidence="3">
    <location>
        <begin position="581"/>
        <end position="781"/>
    </location>
</feature>
<feature type="compositionally biased region" description="Pro residues" evidence="3">
    <location>
        <begin position="505"/>
        <end position="516"/>
    </location>
</feature>
<feature type="compositionally biased region" description="Low complexity" evidence="3">
    <location>
        <begin position="690"/>
        <end position="728"/>
    </location>
</feature>
<dbReference type="SMART" id="SM01017">
    <property type="entry name" value="Arrestin_C"/>
    <property type="match status" value="1"/>
</dbReference>
<feature type="compositionally biased region" description="Low complexity" evidence="3">
    <location>
        <begin position="645"/>
        <end position="673"/>
    </location>
</feature>
<feature type="compositionally biased region" description="Acidic residues" evidence="3">
    <location>
        <begin position="818"/>
        <end position="834"/>
    </location>
</feature>
<evidence type="ECO:0000259" key="4">
    <source>
        <dbReference type="SMART" id="SM01017"/>
    </source>
</evidence>
<dbReference type="Pfam" id="PF00339">
    <property type="entry name" value="Arrestin_N"/>
    <property type="match status" value="1"/>
</dbReference>
<feature type="compositionally biased region" description="Gly residues" evidence="3">
    <location>
        <begin position="865"/>
        <end position="881"/>
    </location>
</feature>
<accession>A0A9W6YYJ3</accession>
<feature type="compositionally biased region" description="Low complexity" evidence="3">
    <location>
        <begin position="599"/>
        <end position="612"/>
    </location>
</feature>
<feature type="compositionally biased region" description="Polar residues" evidence="3">
    <location>
        <begin position="446"/>
        <end position="465"/>
    </location>
</feature>
<dbReference type="SUPFAM" id="SSF81296">
    <property type="entry name" value="E set domains"/>
    <property type="match status" value="1"/>
</dbReference>
<dbReference type="InterPro" id="IPR014756">
    <property type="entry name" value="Ig_E-set"/>
</dbReference>
<evidence type="ECO:0000256" key="2">
    <source>
        <dbReference type="ARBA" id="ARBA00040066"/>
    </source>
</evidence>
<protein>
    <recommendedName>
        <fullName evidence="2">pH-response regulator protein palF/RIM8</fullName>
    </recommendedName>
</protein>
<dbReference type="EMBL" id="BSXU01001329">
    <property type="protein sequence ID" value="GMG26222.1"/>
    <property type="molecule type" value="Genomic_DNA"/>
</dbReference>
<dbReference type="PANTHER" id="PTHR11188">
    <property type="entry name" value="ARRESTIN DOMAIN CONTAINING PROTEIN"/>
    <property type="match status" value="1"/>
</dbReference>
<evidence type="ECO:0000256" key="3">
    <source>
        <dbReference type="SAM" id="MobiDB-lite"/>
    </source>
</evidence>
<reference evidence="5" key="1">
    <citation type="submission" date="2023-04" db="EMBL/GenBank/DDBJ databases">
        <title>Ambrosiozyma monospora NBRC 1965.</title>
        <authorList>
            <person name="Ichikawa N."/>
            <person name="Sato H."/>
            <person name="Tonouchi N."/>
        </authorList>
    </citation>
    <scope>NUCLEOTIDE SEQUENCE</scope>
    <source>
        <strain evidence="5">NBRC 1965</strain>
    </source>
</reference>
<dbReference type="InterPro" id="IPR014752">
    <property type="entry name" value="Arrestin-like_C"/>
</dbReference>
<dbReference type="InterPro" id="IPR011021">
    <property type="entry name" value="Arrestin-like_N"/>
</dbReference>
<gene>
    <name evidence="5" type="ORF">Amon01_000323800</name>
</gene>
<name>A0A9W6YYJ3_AMBMO</name>
<feature type="compositionally biased region" description="Polar residues" evidence="3">
    <location>
        <begin position="613"/>
        <end position="622"/>
    </location>
</feature>
<dbReference type="Proteomes" id="UP001165063">
    <property type="component" value="Unassembled WGS sequence"/>
</dbReference>
<comment type="similarity">
    <text evidence="1">Belongs to the arrestin family. PalF/RIM8 subfamily.</text>
</comment>
<comment type="caution">
    <text evidence="5">The sequence shown here is derived from an EMBL/GenBank/DDBJ whole genome shotgun (WGS) entry which is preliminary data.</text>
</comment>
<dbReference type="GO" id="GO:0005829">
    <property type="term" value="C:cytosol"/>
    <property type="evidence" value="ECO:0007669"/>
    <property type="project" value="TreeGrafter"/>
</dbReference>
<evidence type="ECO:0000313" key="5">
    <source>
        <dbReference type="EMBL" id="GMG26222.1"/>
    </source>
</evidence>
<dbReference type="InterPro" id="IPR050357">
    <property type="entry name" value="Arrestin_domain-protein"/>
</dbReference>
<dbReference type="GO" id="GO:0070086">
    <property type="term" value="P:ubiquitin-dependent endocytosis"/>
    <property type="evidence" value="ECO:0007669"/>
    <property type="project" value="TreeGrafter"/>
</dbReference>
<sequence length="902" mass="99340">MRRAVHQILPIKSTRMLSATLASRLKSGVKEFYVILDDPHKIYRPGDEVSGQVVLIASKNLTDLLIKLSLVGLIKINSHGPLRSQKKQYLFNHSITLYGDVANNEMALTKGEHRFPFIVKLPKKNIYTSISFEKGEIKYTLTCDLCDKTFDGAKILNTEKLINIVKPINLSILPDAVPKILNFKNTKKSLKKTISSTSSINSMESDFTNGGAAGDDEIKIKMSIPSMGYLRGETISVKLHIKHFKKISNLNGVIVTFLRICKLDLGEEYEIQSFRKDLSQSIAPLILDPCGSGSSNGGGACEISTSLRIPADCFPTIVTNIVSFQYYIEVLINLSNSKVQNPTHHHHPKNEIIDDEIIQLDQNDNIYNVDRLKKLKNVLTLTSEIVIGTERRTISKLKKHHNRSSHHSHRSHSHSHSHSHNNSSRSNAPSLSPTSGTTTNTGTPNSMIVSPTSPSSQIVMVSPPQTSSSNSNSNSNSNTNSTTTSPGGETNSSSVTSPCMIPNVLSPPPTILPPPIGSGSEMATTAGNSTGMTAIKEKEMLRLREQALLPSEPPQLQSPSQRQHSSSSLDDIMEEEDYDHLGHTEQQQQQQQRRISMDSNSTTRQQSSTTTTGNMTASNSNNLPPPIPYELLDHFIPPPIQFPQSSTNSNSSSSNNSNGNNYNYNSYDYNNDGGDLDDSPPQFEELEANEQLQRQQKNQQQPLIQQQQQQQQPQQPQQQQQKNQEQQQNSNITRNVSSPLQSPSQSLLRQSQPQTQTQTQTQSQSYQNPSQQYQQKQNQPRVNLKNLNFKDFLNHAADDNDNDELNYPEIPVYRESIDDGGDDGDDGDGDDSVEDQPVVSPAGSGSGSGSGLRTGTRFGVESGQQGQGHGQSQGQGQGQGRGLLRDSVRSMTITGGADEKKN</sequence>
<dbReference type="Gene3D" id="2.60.40.640">
    <property type="match status" value="2"/>
</dbReference>
<feature type="compositionally biased region" description="Basic residues" evidence="3">
    <location>
        <begin position="394"/>
        <end position="419"/>
    </location>
</feature>
<evidence type="ECO:0000256" key="1">
    <source>
        <dbReference type="ARBA" id="ARBA00037950"/>
    </source>
</evidence>
<proteinExistence type="inferred from homology"/>
<feature type="compositionally biased region" description="Low complexity" evidence="3">
    <location>
        <begin position="420"/>
        <end position="445"/>
    </location>
</feature>
<feature type="region of interest" description="Disordered" evidence="3">
    <location>
        <begin position="793"/>
        <end position="902"/>
    </location>
</feature>
<feature type="compositionally biased region" description="Low complexity" evidence="3">
    <location>
        <begin position="466"/>
        <end position="494"/>
    </location>
</feature>
<feature type="compositionally biased region" description="Low complexity" evidence="3">
    <location>
        <begin position="737"/>
        <end position="781"/>
    </location>
</feature>
<feature type="domain" description="Arrestin C-terminal-like" evidence="4">
    <location>
        <begin position="214"/>
        <end position="352"/>
    </location>
</feature>
<dbReference type="GO" id="GO:0031625">
    <property type="term" value="F:ubiquitin protein ligase binding"/>
    <property type="evidence" value="ECO:0007669"/>
    <property type="project" value="TreeGrafter"/>
</dbReference>
<dbReference type="Pfam" id="PF02752">
    <property type="entry name" value="Arrestin_C"/>
    <property type="match status" value="1"/>
</dbReference>
<dbReference type="InterPro" id="IPR011022">
    <property type="entry name" value="Arrestin_C-like"/>
</dbReference>